<evidence type="ECO:0000313" key="2">
    <source>
        <dbReference type="Proteomes" id="UP001339883"/>
    </source>
</evidence>
<organism evidence="1 2">
    <name type="scientific">Acinetobacter pollinis</name>
    <dbReference type="NCBI Taxonomy" id="2605270"/>
    <lineage>
        <taxon>Bacteria</taxon>
        <taxon>Pseudomonadati</taxon>
        <taxon>Pseudomonadota</taxon>
        <taxon>Gammaproteobacteria</taxon>
        <taxon>Moraxellales</taxon>
        <taxon>Moraxellaceae</taxon>
        <taxon>Acinetobacter</taxon>
    </lineage>
</organism>
<gene>
    <name evidence="1" type="ORF">I2F25_12735</name>
</gene>
<name>A0ABU6DWN8_9GAMM</name>
<protein>
    <submittedName>
        <fullName evidence="1">Uncharacterized protein</fullName>
    </submittedName>
</protein>
<evidence type="ECO:0000313" key="1">
    <source>
        <dbReference type="EMBL" id="MEB5477891.1"/>
    </source>
</evidence>
<keyword evidence="2" id="KW-1185">Reference proteome</keyword>
<sequence>MTLMNKPTMTNLYKKESFLNELSFLLFELTNNTNEWYLSDFYDSKIKPLSTSTSFELVSEVMSIIELNIYKKDFLYDAIYILNQLYRHSDTTETPTYLVNNPDFFTRLTYEIHDQDAIQLLIETVKIF</sequence>
<comment type="caution">
    <text evidence="1">The sequence shown here is derived from an EMBL/GenBank/DDBJ whole genome shotgun (WGS) entry which is preliminary data.</text>
</comment>
<reference evidence="1 2" key="1">
    <citation type="submission" date="2019-08" db="EMBL/GenBank/DDBJ databases">
        <title>Five species of Acinetobacter isolated from floral nectar and animal pollinators.</title>
        <authorList>
            <person name="Hendry T.A."/>
        </authorList>
    </citation>
    <scope>NUCLEOTIDE SEQUENCE [LARGE SCALE GENOMIC DNA]</scope>
    <source>
        <strain evidence="1 2">MD18.27</strain>
    </source>
</reference>
<dbReference type="RefSeq" id="WP_325776290.1">
    <property type="nucleotide sequence ID" value="NZ_VTDN01000020.1"/>
</dbReference>
<dbReference type="EMBL" id="VTDN01000020">
    <property type="protein sequence ID" value="MEB5477891.1"/>
    <property type="molecule type" value="Genomic_DNA"/>
</dbReference>
<proteinExistence type="predicted"/>
<dbReference type="Proteomes" id="UP001339883">
    <property type="component" value="Unassembled WGS sequence"/>
</dbReference>
<accession>A0ABU6DWN8</accession>